<evidence type="ECO:0000313" key="2">
    <source>
        <dbReference type="EMBL" id="KJA21124.1"/>
    </source>
</evidence>
<organism evidence="2 3">
    <name type="scientific">Hypholoma sublateritium (strain FD-334 SS-4)</name>
    <dbReference type="NCBI Taxonomy" id="945553"/>
    <lineage>
        <taxon>Eukaryota</taxon>
        <taxon>Fungi</taxon>
        <taxon>Dikarya</taxon>
        <taxon>Basidiomycota</taxon>
        <taxon>Agaricomycotina</taxon>
        <taxon>Agaricomycetes</taxon>
        <taxon>Agaricomycetidae</taxon>
        <taxon>Agaricales</taxon>
        <taxon>Agaricineae</taxon>
        <taxon>Strophariaceae</taxon>
        <taxon>Hypholoma</taxon>
    </lineage>
</organism>
<dbReference type="InterPro" id="IPR039960">
    <property type="entry name" value="MCP1"/>
</dbReference>
<feature type="transmembrane region" description="Helical" evidence="1">
    <location>
        <begin position="210"/>
        <end position="229"/>
    </location>
</feature>
<feature type="transmembrane region" description="Helical" evidence="1">
    <location>
        <begin position="69"/>
        <end position="91"/>
    </location>
</feature>
<sequence length="255" mass="27260">MLGLNWSSVRARALPALTVTAHITAPFIGAFLVVHLTAPALATVGGASLASQTMILGREYYQTALSEPLLLLAPLSLHALAAGLKRVLTFFSPKSRPTVRPLTHPLTLSAIFLLFLLPTHYLTHRLYPTIAASPILAVGPAELDFAFVQAGLAAWPVRSALMYAGLVCAGAVHAAEGLSLLRRRYLPAAKAEGQVGAPSKRVITPRVQRTVLALGLGALPVLAGVYALAREHTFVFADLASRYHAVFTQSWVYRL</sequence>
<dbReference type="PANTHER" id="PTHR38409:SF1">
    <property type="entry name" value="MITOCHONDRIAL ADAPTER PROTEIN MCP1"/>
    <property type="match status" value="1"/>
</dbReference>
<keyword evidence="1" id="KW-0812">Transmembrane</keyword>
<evidence type="ECO:0000313" key="3">
    <source>
        <dbReference type="Proteomes" id="UP000054270"/>
    </source>
</evidence>
<dbReference type="GO" id="GO:0055088">
    <property type="term" value="P:lipid homeostasis"/>
    <property type="evidence" value="ECO:0007669"/>
    <property type="project" value="InterPro"/>
</dbReference>
<keyword evidence="1" id="KW-1133">Transmembrane helix</keyword>
<protein>
    <recommendedName>
        <fullName evidence="4">Mitochondrial adapter protein MCP1 transmembrane domain-containing protein</fullName>
    </recommendedName>
</protein>
<evidence type="ECO:0008006" key="4">
    <source>
        <dbReference type="Google" id="ProtNLM"/>
    </source>
</evidence>
<dbReference type="InterPro" id="IPR034804">
    <property type="entry name" value="SQR/QFR_C/D"/>
</dbReference>
<dbReference type="EMBL" id="KN817561">
    <property type="protein sequence ID" value="KJA21124.1"/>
    <property type="molecule type" value="Genomic_DNA"/>
</dbReference>
<dbReference type="SUPFAM" id="SSF81343">
    <property type="entry name" value="Fumarate reductase respiratory complex transmembrane subunits"/>
    <property type="match status" value="1"/>
</dbReference>
<feature type="transmembrane region" description="Helical" evidence="1">
    <location>
        <begin position="12"/>
        <end position="34"/>
    </location>
</feature>
<accession>A0A0D2NQQ2</accession>
<keyword evidence="3" id="KW-1185">Reference proteome</keyword>
<feature type="transmembrane region" description="Helical" evidence="1">
    <location>
        <begin position="161"/>
        <end position="181"/>
    </location>
</feature>
<reference evidence="3" key="1">
    <citation type="submission" date="2014-04" db="EMBL/GenBank/DDBJ databases">
        <title>Evolutionary Origins and Diversification of the Mycorrhizal Mutualists.</title>
        <authorList>
            <consortium name="DOE Joint Genome Institute"/>
            <consortium name="Mycorrhizal Genomics Consortium"/>
            <person name="Kohler A."/>
            <person name="Kuo A."/>
            <person name="Nagy L.G."/>
            <person name="Floudas D."/>
            <person name="Copeland A."/>
            <person name="Barry K.W."/>
            <person name="Cichocki N."/>
            <person name="Veneault-Fourrey C."/>
            <person name="LaButti K."/>
            <person name="Lindquist E.A."/>
            <person name="Lipzen A."/>
            <person name="Lundell T."/>
            <person name="Morin E."/>
            <person name="Murat C."/>
            <person name="Riley R."/>
            <person name="Ohm R."/>
            <person name="Sun H."/>
            <person name="Tunlid A."/>
            <person name="Henrissat B."/>
            <person name="Grigoriev I.V."/>
            <person name="Hibbett D.S."/>
            <person name="Martin F."/>
        </authorList>
    </citation>
    <scope>NUCLEOTIDE SEQUENCE [LARGE SCALE GENOMIC DNA]</scope>
    <source>
        <strain evidence="3">FD-334 SS-4</strain>
    </source>
</reference>
<keyword evidence="1" id="KW-0472">Membrane</keyword>
<dbReference type="AlphaFoldDB" id="A0A0D2NQQ2"/>
<dbReference type="OrthoDB" id="10259513at2759"/>
<name>A0A0D2NQQ2_HYPSF</name>
<dbReference type="PANTHER" id="PTHR38409">
    <property type="entry name" value="MDM10-COMPLEMENTING PROTEIN 1"/>
    <property type="match status" value="1"/>
</dbReference>
<evidence type="ECO:0000256" key="1">
    <source>
        <dbReference type="SAM" id="Phobius"/>
    </source>
</evidence>
<gene>
    <name evidence="2" type="ORF">HYPSUDRAFT_141230</name>
</gene>
<dbReference type="OMA" id="WPWRSWL"/>
<dbReference type="GO" id="GO:0016020">
    <property type="term" value="C:membrane"/>
    <property type="evidence" value="ECO:0007669"/>
    <property type="project" value="InterPro"/>
</dbReference>
<dbReference type="Proteomes" id="UP000054270">
    <property type="component" value="Unassembled WGS sequence"/>
</dbReference>
<feature type="transmembrane region" description="Helical" evidence="1">
    <location>
        <begin position="103"/>
        <end position="123"/>
    </location>
</feature>
<proteinExistence type="predicted"/>